<feature type="compositionally biased region" description="Low complexity" evidence="1">
    <location>
        <begin position="135"/>
        <end position="149"/>
    </location>
</feature>
<protein>
    <submittedName>
        <fullName evidence="3">Uncharacterized protein</fullName>
    </submittedName>
</protein>
<name>A0ABR0KQT7_9PEZI</name>
<proteinExistence type="predicted"/>
<evidence type="ECO:0000313" key="4">
    <source>
        <dbReference type="Proteomes" id="UP001357485"/>
    </source>
</evidence>
<organism evidence="3 4">
    <name type="scientific">Cryomyces antarcticus</name>
    <dbReference type="NCBI Taxonomy" id="329879"/>
    <lineage>
        <taxon>Eukaryota</taxon>
        <taxon>Fungi</taxon>
        <taxon>Dikarya</taxon>
        <taxon>Ascomycota</taxon>
        <taxon>Pezizomycotina</taxon>
        <taxon>Dothideomycetes</taxon>
        <taxon>Dothideomycetes incertae sedis</taxon>
        <taxon>Cryomyces</taxon>
    </lineage>
</organism>
<comment type="caution">
    <text evidence="3">The sequence shown here is derived from an EMBL/GenBank/DDBJ whole genome shotgun (WGS) entry which is preliminary data.</text>
</comment>
<sequence length="376" mass="40425">MALDNSLLGLLSSLTSSLDSAVSSLPDESAIAPPADGITLLDGKNEIFLSYLQHLAFLIYHKLQNVSKIYAGSASTADASGTADRDLDDKMARKLVELRVYLEKGVRPLEGRLKYQVDKVLRAAEDATRSAAQKPSAPATSRARPPTSGGSEGDSEDDGSGADLDQPAPPAAEIDELSYRPNPSSFTRAAPASNRRTVDASHSDGIYRPPRITPTSLPTTTTTASREERASRRPAKSATLDEYVATELSTAPVAEPSIGSTILSGGRRTKSARERAADAEKQTYEESNFVRLPKESKKDRAKKGLAGRQGYGGEEWRGLGAGLDRIERLTQKKGGAGSALDRSRKRVVEDGPRGSGGQMGEGFEKRRKLQSRTRRR</sequence>
<dbReference type="PANTHER" id="PTHR13237">
    <property type="entry name" value="SOMETHING ABOUT SILENCING PROTEIN 10-RELATED"/>
    <property type="match status" value="1"/>
</dbReference>
<feature type="region of interest" description="Disordered" evidence="1">
    <location>
        <begin position="330"/>
        <end position="376"/>
    </location>
</feature>
<keyword evidence="2" id="KW-0732">Signal</keyword>
<feature type="signal peptide" evidence="2">
    <location>
        <begin position="1"/>
        <end position="17"/>
    </location>
</feature>
<keyword evidence="4" id="KW-1185">Reference proteome</keyword>
<reference evidence="3 4" key="1">
    <citation type="submission" date="2023-08" db="EMBL/GenBank/DDBJ databases">
        <title>Black Yeasts Isolated from many extreme environments.</title>
        <authorList>
            <person name="Coleine C."/>
            <person name="Stajich J.E."/>
            <person name="Selbmann L."/>
        </authorList>
    </citation>
    <scope>NUCLEOTIDE SEQUENCE [LARGE SCALE GENOMIC DNA]</scope>
    <source>
        <strain evidence="3 4">CCFEE 536</strain>
    </source>
</reference>
<accession>A0ABR0KQT7</accession>
<feature type="compositionally biased region" description="Basic residues" evidence="1">
    <location>
        <begin position="365"/>
        <end position="376"/>
    </location>
</feature>
<dbReference type="PANTHER" id="PTHR13237:SF9">
    <property type="entry name" value="NEUROGUIDIN"/>
    <property type="match status" value="1"/>
</dbReference>
<evidence type="ECO:0000313" key="3">
    <source>
        <dbReference type="EMBL" id="KAK5109368.1"/>
    </source>
</evidence>
<dbReference type="InterPro" id="IPR007146">
    <property type="entry name" value="Sas10/Utp3/C1D"/>
</dbReference>
<evidence type="ECO:0000256" key="1">
    <source>
        <dbReference type="SAM" id="MobiDB-lite"/>
    </source>
</evidence>
<gene>
    <name evidence="3" type="ORF">LTR16_005817</name>
</gene>
<feature type="region of interest" description="Disordered" evidence="1">
    <location>
        <begin position="256"/>
        <end position="317"/>
    </location>
</feature>
<feature type="compositionally biased region" description="Basic and acidic residues" evidence="1">
    <location>
        <begin position="271"/>
        <end position="284"/>
    </location>
</feature>
<feature type="chain" id="PRO_5046694051" evidence="2">
    <location>
        <begin position="18"/>
        <end position="376"/>
    </location>
</feature>
<dbReference type="Proteomes" id="UP001357485">
    <property type="component" value="Unassembled WGS sequence"/>
</dbReference>
<feature type="compositionally biased region" description="Low complexity" evidence="1">
    <location>
        <begin position="208"/>
        <end position="224"/>
    </location>
</feature>
<dbReference type="EMBL" id="JAVRRA010025609">
    <property type="protein sequence ID" value="KAK5109368.1"/>
    <property type="molecule type" value="Genomic_DNA"/>
</dbReference>
<evidence type="ECO:0000256" key="2">
    <source>
        <dbReference type="SAM" id="SignalP"/>
    </source>
</evidence>
<dbReference type="Pfam" id="PF04000">
    <property type="entry name" value="Sas10_Utp3"/>
    <property type="match status" value="1"/>
</dbReference>
<feature type="region of interest" description="Disordered" evidence="1">
    <location>
        <begin position="126"/>
        <end position="241"/>
    </location>
</feature>